<dbReference type="Proteomes" id="UP000026960">
    <property type="component" value="Chromosome 5"/>
</dbReference>
<dbReference type="PaxDb" id="65489-OBART05G13130.1"/>
<sequence length="82" mass="9438">MAARKSSHIEVELARSHEEERLRLEREAKSAKKRTTCIVEEYERVILLIGSLTCLLFSSLAVDHWSPLRCCHALWMGSLVRS</sequence>
<evidence type="ECO:0000313" key="2">
    <source>
        <dbReference type="Proteomes" id="UP000026960"/>
    </source>
</evidence>
<organism evidence="1">
    <name type="scientific">Oryza barthii</name>
    <dbReference type="NCBI Taxonomy" id="65489"/>
    <lineage>
        <taxon>Eukaryota</taxon>
        <taxon>Viridiplantae</taxon>
        <taxon>Streptophyta</taxon>
        <taxon>Embryophyta</taxon>
        <taxon>Tracheophyta</taxon>
        <taxon>Spermatophyta</taxon>
        <taxon>Magnoliopsida</taxon>
        <taxon>Liliopsida</taxon>
        <taxon>Poales</taxon>
        <taxon>Poaceae</taxon>
        <taxon>BOP clade</taxon>
        <taxon>Oryzoideae</taxon>
        <taxon>Oryzeae</taxon>
        <taxon>Oryzinae</taxon>
        <taxon>Oryza</taxon>
    </lineage>
</organism>
<reference evidence="1" key="2">
    <citation type="submission" date="2015-03" db="UniProtKB">
        <authorList>
            <consortium name="EnsemblPlants"/>
        </authorList>
    </citation>
    <scope>IDENTIFICATION</scope>
</reference>
<keyword evidence="2" id="KW-1185">Reference proteome</keyword>
<evidence type="ECO:0000313" key="1">
    <source>
        <dbReference type="EnsemblPlants" id="OBART05G13130.1"/>
    </source>
</evidence>
<protein>
    <submittedName>
        <fullName evidence="1">Uncharacterized protein</fullName>
    </submittedName>
</protein>
<dbReference type="AlphaFoldDB" id="A0A0D3G6I8"/>
<accession>A0A0D3G6I8</accession>
<proteinExistence type="predicted"/>
<dbReference type="EnsemblPlants" id="OBART05G13130.1">
    <property type="protein sequence ID" value="OBART05G13130.1"/>
    <property type="gene ID" value="OBART05G13130"/>
</dbReference>
<dbReference type="HOGENOM" id="CLU_2562180_0_0_1"/>
<name>A0A0D3G6I8_9ORYZ</name>
<reference evidence="1" key="1">
    <citation type="journal article" date="2009" name="Rice">
        <title>De Novo Next Generation Sequencing of Plant Genomes.</title>
        <authorList>
            <person name="Rounsley S."/>
            <person name="Marri P.R."/>
            <person name="Yu Y."/>
            <person name="He R."/>
            <person name="Sisneros N."/>
            <person name="Goicoechea J.L."/>
            <person name="Lee S.J."/>
            <person name="Angelova A."/>
            <person name="Kudrna D."/>
            <person name="Luo M."/>
            <person name="Affourtit J."/>
            <person name="Desany B."/>
            <person name="Knight J."/>
            <person name="Niazi F."/>
            <person name="Egholm M."/>
            <person name="Wing R.A."/>
        </authorList>
    </citation>
    <scope>NUCLEOTIDE SEQUENCE [LARGE SCALE GENOMIC DNA]</scope>
    <source>
        <strain evidence="1">cv. IRGC 105608</strain>
    </source>
</reference>
<dbReference type="Gramene" id="OBART05G13130.1">
    <property type="protein sequence ID" value="OBART05G13130.1"/>
    <property type="gene ID" value="OBART05G13130"/>
</dbReference>